<dbReference type="InterPro" id="IPR019197">
    <property type="entry name" value="Biotin-prot_ligase_N"/>
</dbReference>
<accession>A0A0F3QAU8</accession>
<dbReference type="CDD" id="cd03144">
    <property type="entry name" value="GATase1_ScBLP_like"/>
    <property type="match status" value="1"/>
</dbReference>
<evidence type="ECO:0000313" key="3">
    <source>
        <dbReference type="Proteomes" id="UP000033661"/>
    </source>
</evidence>
<dbReference type="GO" id="GO:0005737">
    <property type="term" value="C:cytoplasm"/>
    <property type="evidence" value="ECO:0007669"/>
    <property type="project" value="TreeGrafter"/>
</dbReference>
<reference evidence="2 3" key="1">
    <citation type="submission" date="2015-02" db="EMBL/GenBank/DDBJ databases">
        <title>Genome Sequencing of Rickettsiales.</title>
        <authorList>
            <person name="Daugherty S.C."/>
            <person name="Su Q."/>
            <person name="Abolude K."/>
            <person name="Beier-Sexton M."/>
            <person name="Carlyon J.A."/>
            <person name="Carter R."/>
            <person name="Day N.P."/>
            <person name="Dumler S.J."/>
            <person name="Dyachenko V."/>
            <person name="Godinez A."/>
            <person name="Kurtti T.J."/>
            <person name="Lichay M."/>
            <person name="Mullins K.E."/>
            <person name="Ott S."/>
            <person name="Pappas-Brown V."/>
            <person name="Paris D.H."/>
            <person name="Patel P."/>
            <person name="Richards A.L."/>
            <person name="Sadzewicz L."/>
            <person name="Sears K."/>
            <person name="Seidman D."/>
            <person name="Sengamalay N."/>
            <person name="Stenos J."/>
            <person name="Tallon L.J."/>
            <person name="Vincent G."/>
            <person name="Fraser C.M."/>
            <person name="Munderloh U."/>
            <person name="Dunning-Hotopp J.C."/>
        </authorList>
    </citation>
    <scope>NUCLEOTIDE SEQUENCE [LARGE SCALE GENOMIC DNA]</scope>
    <source>
        <strain evidence="2 3">RML An4</strain>
    </source>
</reference>
<dbReference type="EMBL" id="LAOI01000001">
    <property type="protein sequence ID" value="KJV89301.1"/>
    <property type="molecule type" value="Genomic_DNA"/>
</dbReference>
<keyword evidence="2" id="KW-0436">Ligase</keyword>
<keyword evidence="3" id="KW-1185">Reference proteome</keyword>
<organism evidence="2 3">
    <name type="scientific">Rickettsia bellii str. RML An4</name>
    <dbReference type="NCBI Taxonomy" id="1359193"/>
    <lineage>
        <taxon>Bacteria</taxon>
        <taxon>Pseudomonadati</taxon>
        <taxon>Pseudomonadota</taxon>
        <taxon>Alphaproteobacteria</taxon>
        <taxon>Rickettsiales</taxon>
        <taxon>Rickettsiaceae</taxon>
        <taxon>Rickettsieae</taxon>
        <taxon>Rickettsia</taxon>
        <taxon>belli group</taxon>
    </lineage>
</organism>
<dbReference type="Pfam" id="PF09825">
    <property type="entry name" value="BPL_N"/>
    <property type="match status" value="1"/>
</dbReference>
<dbReference type="GO" id="GO:0004077">
    <property type="term" value="F:biotin--[biotin carboxyl-carrier protein] ligase activity"/>
    <property type="evidence" value="ECO:0007669"/>
    <property type="project" value="TreeGrafter"/>
</dbReference>
<dbReference type="AlphaFoldDB" id="A0A0F3QAU8"/>
<name>A0A0F3QAU8_RICBE</name>
<proteinExistence type="predicted"/>
<protein>
    <submittedName>
        <fullName evidence="2">Biotin-ligase, N terminal family protein</fullName>
    </submittedName>
</protein>
<sequence>MLEPEVARQQKQAVLNNTESTPNIIYIYNDEGAGENSVKYVLDTLTKIATTYKINFINAQDILAKEWIKNAVLLVMPGGADIPYTKKLNGEGNKIIKEYVESGGSYLGFCAGAYYGSNFVEFDKNGELEVLGERELAFFPDKSVGPILAKYDYKTNSGAKAALLKLNTSDENDFTNISFYYNGGGYFYNADSYKDVNVLAYYHIEKDNNYLPAIVEIKCNKGIAILSGVHFECSSKLLDANDPYESKLLPILEKEEENRVKFSISIFKRLGVRIE</sequence>
<dbReference type="Proteomes" id="UP000033661">
    <property type="component" value="Unassembled WGS sequence"/>
</dbReference>
<evidence type="ECO:0000259" key="1">
    <source>
        <dbReference type="Pfam" id="PF09825"/>
    </source>
</evidence>
<dbReference type="Gene3D" id="3.40.50.880">
    <property type="match status" value="1"/>
</dbReference>
<dbReference type="RefSeq" id="WP_011477123.1">
    <property type="nucleotide sequence ID" value="NZ_LAOI01000001.1"/>
</dbReference>
<evidence type="ECO:0000313" key="2">
    <source>
        <dbReference type="EMBL" id="KJV89301.1"/>
    </source>
</evidence>
<gene>
    <name evidence="2" type="ORF">RBEAN4_0272</name>
</gene>
<comment type="caution">
    <text evidence="2">The sequence shown here is derived from an EMBL/GenBank/DDBJ whole genome shotgun (WGS) entry which is preliminary data.</text>
</comment>
<dbReference type="InterPro" id="IPR029062">
    <property type="entry name" value="Class_I_gatase-like"/>
</dbReference>
<dbReference type="SUPFAM" id="SSF52317">
    <property type="entry name" value="Class I glutamine amidotransferase-like"/>
    <property type="match status" value="1"/>
</dbReference>
<dbReference type="PATRIC" id="fig|1359193.3.peg.260"/>
<dbReference type="PANTHER" id="PTHR12835">
    <property type="entry name" value="BIOTIN PROTEIN LIGASE"/>
    <property type="match status" value="1"/>
</dbReference>
<feature type="domain" description="Biotin-protein ligase N-terminal" evidence="1">
    <location>
        <begin position="25"/>
        <end position="274"/>
    </location>
</feature>
<dbReference type="PANTHER" id="PTHR12835:SF5">
    <property type="entry name" value="BIOTIN--PROTEIN LIGASE"/>
    <property type="match status" value="1"/>
</dbReference>